<comment type="caution">
    <text evidence="1">The sequence shown here is derived from an EMBL/GenBank/DDBJ whole genome shotgun (WGS) entry which is preliminary data.</text>
</comment>
<name>A0A1R2AN75_9CILI</name>
<dbReference type="Proteomes" id="UP000187209">
    <property type="component" value="Unassembled WGS sequence"/>
</dbReference>
<organism evidence="1 2">
    <name type="scientific">Stentor coeruleus</name>
    <dbReference type="NCBI Taxonomy" id="5963"/>
    <lineage>
        <taxon>Eukaryota</taxon>
        <taxon>Sar</taxon>
        <taxon>Alveolata</taxon>
        <taxon>Ciliophora</taxon>
        <taxon>Postciliodesmatophora</taxon>
        <taxon>Heterotrichea</taxon>
        <taxon>Heterotrichida</taxon>
        <taxon>Stentoridae</taxon>
        <taxon>Stentor</taxon>
    </lineage>
</organism>
<accession>A0A1R2AN75</accession>
<evidence type="ECO:0000313" key="1">
    <source>
        <dbReference type="EMBL" id="OMJ65961.1"/>
    </source>
</evidence>
<sequence>MHISKQAYPAGDLSSKNTKTRVLCDTNLNIPDHPSNCQEFHTHPSKPKKLYPNKSEKTYKIINENTSPHTEPNLYLPSGHKALVLLQSTTTTPEIHENTEKSHKRLLKKPAEIQTKNLKEKIESEISSIKSSPKHAYNLYDQIYDLKYKVANMQKRMILGEDKINEKSLENYGLKFTILKLHNQLEKIKQKKIEKKVEGSKCQKCSVF</sequence>
<proteinExistence type="predicted"/>
<protein>
    <submittedName>
        <fullName evidence="1">Uncharacterized protein</fullName>
    </submittedName>
</protein>
<dbReference type="AlphaFoldDB" id="A0A1R2AN75"/>
<reference evidence="1 2" key="1">
    <citation type="submission" date="2016-11" db="EMBL/GenBank/DDBJ databases">
        <title>The macronuclear genome of Stentor coeruleus: a giant cell with tiny introns.</title>
        <authorList>
            <person name="Slabodnick M."/>
            <person name="Ruby J.G."/>
            <person name="Reiff S.B."/>
            <person name="Swart E.C."/>
            <person name="Gosai S."/>
            <person name="Prabakaran S."/>
            <person name="Witkowska E."/>
            <person name="Larue G.E."/>
            <person name="Fisher S."/>
            <person name="Freeman R.M."/>
            <person name="Gunawardena J."/>
            <person name="Chu W."/>
            <person name="Stover N.A."/>
            <person name="Gregory B.D."/>
            <person name="Nowacki M."/>
            <person name="Derisi J."/>
            <person name="Roy S.W."/>
            <person name="Marshall W.F."/>
            <person name="Sood P."/>
        </authorList>
    </citation>
    <scope>NUCLEOTIDE SEQUENCE [LARGE SCALE GENOMIC DNA]</scope>
    <source>
        <strain evidence="1">WM001</strain>
    </source>
</reference>
<gene>
    <name evidence="1" type="ORF">SteCoe_37371</name>
</gene>
<dbReference type="EMBL" id="MPUH01001872">
    <property type="protein sequence ID" value="OMJ65961.1"/>
    <property type="molecule type" value="Genomic_DNA"/>
</dbReference>
<keyword evidence="2" id="KW-1185">Reference proteome</keyword>
<evidence type="ECO:0000313" key="2">
    <source>
        <dbReference type="Proteomes" id="UP000187209"/>
    </source>
</evidence>